<keyword evidence="2" id="KW-1185">Reference proteome</keyword>
<accession>A0ABR7WPW2</accession>
<organism evidence="1 2">
    <name type="scientific">Mucilaginibacter pankratovii</name>
    <dbReference type="NCBI Taxonomy" id="2772110"/>
    <lineage>
        <taxon>Bacteria</taxon>
        <taxon>Pseudomonadati</taxon>
        <taxon>Bacteroidota</taxon>
        <taxon>Sphingobacteriia</taxon>
        <taxon>Sphingobacteriales</taxon>
        <taxon>Sphingobacteriaceae</taxon>
        <taxon>Mucilaginibacter</taxon>
    </lineage>
</organism>
<dbReference type="RefSeq" id="WP_191188887.1">
    <property type="nucleotide sequence ID" value="NZ_JACWMY010000004.1"/>
</dbReference>
<comment type="caution">
    <text evidence="1">The sequence shown here is derived from an EMBL/GenBank/DDBJ whole genome shotgun (WGS) entry which is preliminary data.</text>
</comment>
<protein>
    <submittedName>
        <fullName evidence="1">Uncharacterized protein</fullName>
    </submittedName>
</protein>
<proteinExistence type="predicted"/>
<reference evidence="1 2" key="1">
    <citation type="submission" date="2020-09" db="EMBL/GenBank/DDBJ databases">
        <title>Novel species of Mucilaginibacter isolated from a glacier on the Tibetan Plateau.</title>
        <authorList>
            <person name="Liu Q."/>
            <person name="Xin Y.-H."/>
        </authorList>
    </citation>
    <scope>NUCLEOTIDE SEQUENCE [LARGE SCALE GENOMIC DNA]</scope>
    <source>
        <strain evidence="1 2">ZT4R22</strain>
    </source>
</reference>
<evidence type="ECO:0000313" key="2">
    <source>
        <dbReference type="Proteomes" id="UP000606600"/>
    </source>
</evidence>
<sequence length="137" mass="16064">MAFKEVITIDWYDGIIVAFCKADSGEIFYCSLVGGDDLIHPRNKIYLCINLRNLKGYEALLEIIAAYSFKENWNKLSKLIVLKNSYEECYLAKTRDLSAAVEFIRYKDNFRWPKKVLWGEFPDNVEAADKLDDWLKY</sequence>
<dbReference type="Proteomes" id="UP000606600">
    <property type="component" value="Unassembled WGS sequence"/>
</dbReference>
<evidence type="ECO:0000313" key="1">
    <source>
        <dbReference type="EMBL" id="MBD1364236.1"/>
    </source>
</evidence>
<gene>
    <name evidence="1" type="ORF">IDJ77_10490</name>
</gene>
<dbReference type="EMBL" id="JACWMY010000004">
    <property type="protein sequence ID" value="MBD1364236.1"/>
    <property type="molecule type" value="Genomic_DNA"/>
</dbReference>
<name>A0ABR7WPW2_9SPHI</name>